<organism evidence="1 2">
    <name type="scientific">Citrus sinensis</name>
    <name type="common">Sweet orange</name>
    <name type="synonym">Citrus aurantium var. sinensis</name>
    <dbReference type="NCBI Taxonomy" id="2711"/>
    <lineage>
        <taxon>Eukaryota</taxon>
        <taxon>Viridiplantae</taxon>
        <taxon>Streptophyta</taxon>
        <taxon>Embryophyta</taxon>
        <taxon>Tracheophyta</taxon>
        <taxon>Spermatophyta</taxon>
        <taxon>Magnoliopsida</taxon>
        <taxon>eudicotyledons</taxon>
        <taxon>Gunneridae</taxon>
        <taxon>Pentapetalae</taxon>
        <taxon>rosids</taxon>
        <taxon>malvids</taxon>
        <taxon>Sapindales</taxon>
        <taxon>Rutaceae</taxon>
        <taxon>Aurantioideae</taxon>
        <taxon>Citrus</taxon>
    </lineage>
</organism>
<reference evidence="2" key="1">
    <citation type="journal article" date="2023" name="Hortic. Res.">
        <title>A chromosome-level phased genome enabling allele-level studies in sweet orange: a case study on citrus Huanglongbing tolerance.</title>
        <authorList>
            <person name="Wu B."/>
            <person name="Yu Q."/>
            <person name="Deng Z."/>
            <person name="Duan Y."/>
            <person name="Luo F."/>
            <person name="Gmitter F. Jr."/>
        </authorList>
    </citation>
    <scope>NUCLEOTIDE SEQUENCE [LARGE SCALE GENOMIC DNA]</scope>
    <source>
        <strain evidence="2">cv. Valencia</strain>
    </source>
</reference>
<dbReference type="Proteomes" id="UP000829398">
    <property type="component" value="Chromosome 5"/>
</dbReference>
<keyword evidence="2" id="KW-1185">Reference proteome</keyword>
<evidence type="ECO:0000313" key="1">
    <source>
        <dbReference type="EMBL" id="KAH9752228.1"/>
    </source>
</evidence>
<gene>
    <name evidence="1" type="ORF">KPL71_014620</name>
</gene>
<evidence type="ECO:0000313" key="2">
    <source>
        <dbReference type="Proteomes" id="UP000829398"/>
    </source>
</evidence>
<sequence>MDDITSLEGKLGWSLSKREMSRTGKLRLFLEELLQKRFMDSVPMIIPLLVKKYCSTTRILNEINKELRTACVIAIAKARDTFEPFLDQVYNLSIVNIPFYFFIFLSNVPCNVGVRIMSSCPWLFFGKLKLYASVIPVIRTFLPVLHDGMLIYNNITGFVLYFSTIRKVGKERSGNFGAEEIVGWFNCFLLMPVIDKLTAFLREDLETAFEDDLDNVFDITNL</sequence>
<dbReference type="EMBL" id="CM039174">
    <property type="protein sequence ID" value="KAH9752228.1"/>
    <property type="molecule type" value="Genomic_DNA"/>
</dbReference>
<proteinExistence type="predicted"/>
<comment type="caution">
    <text evidence="1">The sequence shown here is derived from an EMBL/GenBank/DDBJ whole genome shotgun (WGS) entry which is preliminary data.</text>
</comment>
<protein>
    <submittedName>
        <fullName evidence="1">Dynamin-like protein ARC5</fullName>
    </submittedName>
</protein>
<name>A0ACB8KD00_CITSI</name>
<accession>A0ACB8KD00</accession>